<reference evidence="2 3" key="1">
    <citation type="submission" date="2016-07" db="EMBL/GenBank/DDBJ databases">
        <title>Pervasive Adenine N6-methylation of Active Genes in Fungi.</title>
        <authorList>
            <consortium name="DOE Joint Genome Institute"/>
            <person name="Mondo S.J."/>
            <person name="Dannebaum R.O."/>
            <person name="Kuo R.C."/>
            <person name="Labutti K."/>
            <person name="Haridas S."/>
            <person name="Kuo A."/>
            <person name="Salamov A."/>
            <person name="Ahrendt S.R."/>
            <person name="Lipzen A."/>
            <person name="Sullivan W."/>
            <person name="Andreopoulos W.B."/>
            <person name="Clum A."/>
            <person name="Lindquist E."/>
            <person name="Daum C."/>
            <person name="Ramamoorthy G.K."/>
            <person name="Gryganskyi A."/>
            <person name="Culley D."/>
            <person name="Magnuson J.K."/>
            <person name="James T.Y."/>
            <person name="O'Malley M.A."/>
            <person name="Stajich J.E."/>
            <person name="Spatafora J.W."/>
            <person name="Visel A."/>
            <person name="Grigoriev I.V."/>
        </authorList>
    </citation>
    <scope>NUCLEOTIDE SEQUENCE [LARGE SCALE GENOMIC DNA]</scope>
    <source>
        <strain evidence="2 3">CBS 931.73</strain>
    </source>
</reference>
<dbReference type="InParanoid" id="A0A1Y1YKK5"/>
<feature type="signal peptide" evidence="1">
    <location>
        <begin position="1"/>
        <end position="19"/>
    </location>
</feature>
<keyword evidence="1" id="KW-0732">Signal</keyword>
<keyword evidence="3" id="KW-1185">Reference proteome</keyword>
<dbReference type="Proteomes" id="UP000193498">
    <property type="component" value="Unassembled WGS sequence"/>
</dbReference>
<evidence type="ECO:0000313" key="2">
    <source>
        <dbReference type="EMBL" id="ORX98518.1"/>
    </source>
</evidence>
<evidence type="ECO:0000313" key="3">
    <source>
        <dbReference type="Proteomes" id="UP000193498"/>
    </source>
</evidence>
<dbReference type="EMBL" id="MCFE01000112">
    <property type="protein sequence ID" value="ORX98518.1"/>
    <property type="molecule type" value="Genomic_DNA"/>
</dbReference>
<feature type="chain" id="PRO_5013276945" evidence="1">
    <location>
        <begin position="20"/>
        <end position="109"/>
    </location>
</feature>
<dbReference type="AlphaFoldDB" id="A0A1Y1YKK5"/>
<evidence type="ECO:0000256" key="1">
    <source>
        <dbReference type="SAM" id="SignalP"/>
    </source>
</evidence>
<sequence length="109" mass="11811">MYKHLSIVGAFLMASYAVAIPVQPTDTNVASATISMRDPQSGKTVTKFQSTKDEDARTILDDIFGQISGDGLANKQAASTDEDFDSEEAELWGRYGGRYGSYGRGRSGY</sequence>
<name>A0A1Y1YKK5_9FUNG</name>
<protein>
    <submittedName>
        <fullName evidence="2">Uncharacterized protein</fullName>
    </submittedName>
</protein>
<organism evidence="2 3">
    <name type="scientific">Basidiobolus meristosporus CBS 931.73</name>
    <dbReference type="NCBI Taxonomy" id="1314790"/>
    <lineage>
        <taxon>Eukaryota</taxon>
        <taxon>Fungi</taxon>
        <taxon>Fungi incertae sedis</taxon>
        <taxon>Zoopagomycota</taxon>
        <taxon>Entomophthoromycotina</taxon>
        <taxon>Basidiobolomycetes</taxon>
        <taxon>Basidiobolales</taxon>
        <taxon>Basidiobolaceae</taxon>
        <taxon>Basidiobolus</taxon>
    </lineage>
</organism>
<gene>
    <name evidence="2" type="ORF">K493DRAFT_299883</name>
</gene>
<proteinExistence type="predicted"/>
<comment type="caution">
    <text evidence="2">The sequence shown here is derived from an EMBL/GenBank/DDBJ whole genome shotgun (WGS) entry which is preliminary data.</text>
</comment>
<accession>A0A1Y1YKK5</accession>